<evidence type="ECO:0000313" key="4">
    <source>
        <dbReference type="Proteomes" id="UP001620626"/>
    </source>
</evidence>
<evidence type="ECO:0000313" key="3">
    <source>
        <dbReference type="EMBL" id="KAL3068566.1"/>
    </source>
</evidence>
<accession>A0ABD2HQX5</accession>
<proteinExistence type="predicted"/>
<dbReference type="EMBL" id="JBICBT010001408">
    <property type="protein sequence ID" value="KAL3068566.1"/>
    <property type="molecule type" value="Genomic_DNA"/>
</dbReference>
<keyword evidence="4" id="KW-1185">Reference proteome</keyword>
<feature type="chain" id="PRO_5044805007" description="Ground-like domain-containing protein" evidence="1">
    <location>
        <begin position="21"/>
        <end position="246"/>
    </location>
</feature>
<name>A0ABD2HQX5_9BILA</name>
<dbReference type="InterPro" id="IPR007284">
    <property type="entry name" value="Ground-like_dom"/>
</dbReference>
<reference evidence="3 4" key="1">
    <citation type="submission" date="2024-10" db="EMBL/GenBank/DDBJ databases">
        <authorList>
            <person name="Kim D."/>
        </authorList>
    </citation>
    <scope>NUCLEOTIDE SEQUENCE [LARGE SCALE GENOMIC DNA]</scope>
    <source>
        <strain evidence="3">BH-2024</strain>
    </source>
</reference>
<gene>
    <name evidence="3" type="ORF">niasHT_030857</name>
</gene>
<protein>
    <recommendedName>
        <fullName evidence="2">Ground-like domain-containing protein</fullName>
    </recommendedName>
</protein>
<dbReference type="Proteomes" id="UP001620626">
    <property type="component" value="Unassembled WGS sequence"/>
</dbReference>
<feature type="signal peptide" evidence="1">
    <location>
        <begin position="1"/>
        <end position="20"/>
    </location>
</feature>
<evidence type="ECO:0000259" key="2">
    <source>
        <dbReference type="Pfam" id="PF04155"/>
    </source>
</evidence>
<dbReference type="AlphaFoldDB" id="A0ABD2HQX5"/>
<keyword evidence="1" id="KW-0732">Signal</keyword>
<sequence length="246" mass="25837">MQKLLLLLCFSPVFVQFTYGHGLLGGLGLCGPPQPMCPPPPMCPPALPPLFFQPCPPPMPPCPPCMPTFCPPPVICPPPIICAPPPPPCPPQLPCTCAAPAPFFAGPQMGGGYPIGGMAQPPQPFIPSNDCCCGCASPCSFRAAFAKVHGARIFSAPNAGADDAEEEDPTCNNEKLRQAINEHISSDPSESKRAIQKAAEAKLFAKINVICANGEFSYVAYTDAYCQATSGSVTCYAFRPLGVEKA</sequence>
<evidence type="ECO:0000256" key="1">
    <source>
        <dbReference type="SAM" id="SignalP"/>
    </source>
</evidence>
<comment type="caution">
    <text evidence="3">The sequence shown here is derived from an EMBL/GenBank/DDBJ whole genome shotgun (WGS) entry which is preliminary data.</text>
</comment>
<feature type="domain" description="Ground-like" evidence="2">
    <location>
        <begin position="168"/>
        <end position="238"/>
    </location>
</feature>
<organism evidence="3 4">
    <name type="scientific">Heterodera trifolii</name>
    <dbReference type="NCBI Taxonomy" id="157864"/>
    <lineage>
        <taxon>Eukaryota</taxon>
        <taxon>Metazoa</taxon>
        <taxon>Ecdysozoa</taxon>
        <taxon>Nematoda</taxon>
        <taxon>Chromadorea</taxon>
        <taxon>Rhabditida</taxon>
        <taxon>Tylenchina</taxon>
        <taxon>Tylenchomorpha</taxon>
        <taxon>Tylenchoidea</taxon>
        <taxon>Heteroderidae</taxon>
        <taxon>Heteroderinae</taxon>
        <taxon>Heterodera</taxon>
    </lineage>
</organism>
<dbReference type="Pfam" id="PF04155">
    <property type="entry name" value="Ground-like"/>
    <property type="match status" value="1"/>
</dbReference>